<organism evidence="1 2">
    <name type="scientific">Saccharothrix algeriensis</name>
    <dbReference type="NCBI Taxonomy" id="173560"/>
    <lineage>
        <taxon>Bacteria</taxon>
        <taxon>Bacillati</taxon>
        <taxon>Actinomycetota</taxon>
        <taxon>Actinomycetes</taxon>
        <taxon>Pseudonocardiales</taxon>
        <taxon>Pseudonocardiaceae</taxon>
        <taxon>Saccharothrix</taxon>
    </lineage>
</organism>
<name>A0ABS2RYZ0_9PSEU</name>
<protein>
    <submittedName>
        <fullName evidence="1">Uncharacterized protein</fullName>
    </submittedName>
</protein>
<evidence type="ECO:0000313" key="2">
    <source>
        <dbReference type="Proteomes" id="UP001195724"/>
    </source>
</evidence>
<reference evidence="1 2" key="1">
    <citation type="submission" date="2021-01" db="EMBL/GenBank/DDBJ databases">
        <title>Sequencing the genomes of 1000 actinobacteria strains.</title>
        <authorList>
            <person name="Klenk H.-P."/>
        </authorList>
    </citation>
    <scope>NUCLEOTIDE SEQUENCE [LARGE SCALE GENOMIC DNA]</scope>
    <source>
        <strain evidence="1 2">DSM 44581</strain>
    </source>
</reference>
<gene>
    <name evidence="1" type="ORF">JOE68_000077</name>
</gene>
<dbReference type="Proteomes" id="UP001195724">
    <property type="component" value="Unassembled WGS sequence"/>
</dbReference>
<accession>A0ABS2RYZ0</accession>
<proteinExistence type="predicted"/>
<comment type="caution">
    <text evidence="1">The sequence shown here is derived from an EMBL/GenBank/DDBJ whole genome shotgun (WGS) entry which is preliminary data.</text>
</comment>
<keyword evidence="2" id="KW-1185">Reference proteome</keyword>
<evidence type="ECO:0000313" key="1">
    <source>
        <dbReference type="EMBL" id="MBM7809212.1"/>
    </source>
</evidence>
<dbReference type="EMBL" id="JAFBCL010000001">
    <property type="protein sequence ID" value="MBM7809212.1"/>
    <property type="molecule type" value="Genomic_DNA"/>
</dbReference>
<sequence length="31" mass="3071">MTTGVAADLPARLDLDDLGALPAAASPEFDG</sequence>